<keyword evidence="2" id="KW-0238">DNA-binding</keyword>
<dbReference type="Proteomes" id="UP000294360">
    <property type="component" value="Chromosome"/>
</dbReference>
<dbReference type="OrthoDB" id="9799836at2"/>
<dbReference type="NCBIfam" id="NF006622">
    <property type="entry name" value="PRK09190.1"/>
    <property type="match status" value="1"/>
</dbReference>
<dbReference type="InterPro" id="IPR037465">
    <property type="entry name" value="YlxR"/>
</dbReference>
<dbReference type="KEGG" id="mtun:MTUNDRAET4_2603"/>
<protein>
    <submittedName>
        <fullName evidence="2">DNA-binding protein</fullName>
    </submittedName>
</protein>
<dbReference type="InterPro" id="IPR007393">
    <property type="entry name" value="YlxR_dom"/>
</dbReference>
<dbReference type="GO" id="GO:0003677">
    <property type="term" value="F:DNA binding"/>
    <property type="evidence" value="ECO:0007669"/>
    <property type="project" value="UniProtKB-KW"/>
</dbReference>
<dbReference type="PANTHER" id="PTHR34215:SF1">
    <property type="entry name" value="YLXR DOMAIN-CONTAINING PROTEIN"/>
    <property type="match status" value="1"/>
</dbReference>
<name>A0A4U8Z2H6_METTU</name>
<evidence type="ECO:0000313" key="3">
    <source>
        <dbReference type="Proteomes" id="UP000294360"/>
    </source>
</evidence>
<dbReference type="InterPro" id="IPR035931">
    <property type="entry name" value="YlxR-like_sf"/>
</dbReference>
<dbReference type="RefSeq" id="WP_134489886.1">
    <property type="nucleotide sequence ID" value="NZ_CP139089.1"/>
</dbReference>
<dbReference type="Pfam" id="PF04296">
    <property type="entry name" value="YlxR"/>
    <property type="match status" value="1"/>
</dbReference>
<dbReference type="SUPFAM" id="SSF64376">
    <property type="entry name" value="YlxR-like"/>
    <property type="match status" value="1"/>
</dbReference>
<evidence type="ECO:0000313" key="2">
    <source>
        <dbReference type="EMBL" id="VFU09490.1"/>
    </source>
</evidence>
<accession>A0A4U8Z2H6</accession>
<dbReference type="Gene3D" id="3.30.1230.10">
    <property type="entry name" value="YlxR-like"/>
    <property type="match status" value="1"/>
</dbReference>
<proteinExistence type="predicted"/>
<dbReference type="EMBL" id="LR536450">
    <property type="protein sequence ID" value="VFU09490.1"/>
    <property type="molecule type" value="Genomic_DNA"/>
</dbReference>
<dbReference type="InterPro" id="IPR029064">
    <property type="entry name" value="Ribosomal_eL30-like_sf"/>
</dbReference>
<dbReference type="Gene3D" id="3.30.1330.30">
    <property type="match status" value="1"/>
</dbReference>
<dbReference type="AlphaFoldDB" id="A0A4U8Z2H6"/>
<dbReference type="SUPFAM" id="SSF55315">
    <property type="entry name" value="L30e-like"/>
    <property type="match status" value="1"/>
</dbReference>
<dbReference type="PANTHER" id="PTHR34215">
    <property type="entry name" value="BLL0784 PROTEIN"/>
    <property type="match status" value="1"/>
</dbReference>
<organism evidence="2 3">
    <name type="scientific">Methylocella tundrae</name>
    <dbReference type="NCBI Taxonomy" id="227605"/>
    <lineage>
        <taxon>Bacteria</taxon>
        <taxon>Pseudomonadati</taxon>
        <taxon>Pseudomonadota</taxon>
        <taxon>Alphaproteobacteria</taxon>
        <taxon>Hyphomicrobiales</taxon>
        <taxon>Beijerinckiaceae</taxon>
        <taxon>Methylocella</taxon>
    </lineage>
</organism>
<feature type="domain" description="YlxR" evidence="1">
    <location>
        <begin position="16"/>
        <end position="91"/>
    </location>
</feature>
<gene>
    <name evidence="2" type="ORF">MTUNDRAET4_2603</name>
</gene>
<reference evidence="2 3" key="1">
    <citation type="submission" date="2019-03" db="EMBL/GenBank/DDBJ databases">
        <authorList>
            <person name="Kox A.R. M."/>
        </authorList>
    </citation>
    <scope>NUCLEOTIDE SEQUENCE [LARGE SCALE GENOMIC DNA]</scope>
    <source>
        <strain evidence="2">MTUNDRAET4 annotated genome</strain>
    </source>
</reference>
<evidence type="ECO:0000259" key="1">
    <source>
        <dbReference type="Pfam" id="PF04296"/>
    </source>
</evidence>
<sequence>MLAEVEPSDSETGPERTCIVTRTKGPPGDMIRFVVGPGDVVVPDIRQKLPGRGVWVTASELRVAEAVKRQAFARGFKKKVLASEDLPAEIEALLTRDCLQALSIANKAGQIVAGFGKVEEAITGGSIAGLVHAADGGADGARKLGQSLRRRFGEGAVRPRIALFRSDQLDLALGRANVIHAALLSGSASEAFLARCRRLEMYRPAALEPRPADLGLEEDSD</sequence>